<evidence type="ECO:0000313" key="1">
    <source>
        <dbReference type="EMBL" id="KCW47823.1"/>
    </source>
</evidence>
<dbReference type="Gramene" id="KCW47823">
    <property type="protein sequence ID" value="KCW47823"/>
    <property type="gene ID" value="EUGRSUZ_K01560"/>
</dbReference>
<proteinExistence type="predicted"/>
<protein>
    <submittedName>
        <fullName evidence="1">Uncharacterized protein</fullName>
    </submittedName>
</protein>
<dbReference type="InParanoid" id="A0A059A203"/>
<reference evidence="1" key="1">
    <citation type="submission" date="2013-07" db="EMBL/GenBank/DDBJ databases">
        <title>The genome of Eucalyptus grandis.</title>
        <authorList>
            <person name="Schmutz J."/>
            <person name="Hayes R."/>
            <person name="Myburg A."/>
            <person name="Tuskan G."/>
            <person name="Grattapaglia D."/>
            <person name="Rokhsar D.S."/>
        </authorList>
    </citation>
    <scope>NUCLEOTIDE SEQUENCE</scope>
    <source>
        <tissue evidence="1">Leaf extractions</tissue>
    </source>
</reference>
<organism evidence="1">
    <name type="scientific">Eucalyptus grandis</name>
    <name type="common">Flooded gum</name>
    <dbReference type="NCBI Taxonomy" id="71139"/>
    <lineage>
        <taxon>Eukaryota</taxon>
        <taxon>Viridiplantae</taxon>
        <taxon>Streptophyta</taxon>
        <taxon>Embryophyta</taxon>
        <taxon>Tracheophyta</taxon>
        <taxon>Spermatophyta</taxon>
        <taxon>Magnoliopsida</taxon>
        <taxon>eudicotyledons</taxon>
        <taxon>Gunneridae</taxon>
        <taxon>Pentapetalae</taxon>
        <taxon>rosids</taxon>
        <taxon>malvids</taxon>
        <taxon>Myrtales</taxon>
        <taxon>Myrtaceae</taxon>
        <taxon>Myrtoideae</taxon>
        <taxon>Eucalypteae</taxon>
        <taxon>Eucalyptus</taxon>
    </lineage>
</organism>
<sequence length="73" mass="8075">MATVLYLPRRNSFLCLSLGGKNDRVWSLSLSLLYKRRTGKTHSYGIFSKSCLSGISFLREAKGQGLISCMKAG</sequence>
<dbReference type="AlphaFoldDB" id="A0A059A203"/>
<gene>
    <name evidence="1" type="ORF">EUGRSUZ_K01560</name>
</gene>
<name>A0A059A203_EUCGR</name>
<accession>A0A059A203</accession>
<dbReference type="EMBL" id="KK198763">
    <property type="protein sequence ID" value="KCW47823.1"/>
    <property type="molecule type" value="Genomic_DNA"/>
</dbReference>